<dbReference type="Proteomes" id="UP000530514">
    <property type="component" value="Unassembled WGS sequence"/>
</dbReference>
<dbReference type="AlphaFoldDB" id="A0A7W1XC17"/>
<evidence type="ECO:0000313" key="3">
    <source>
        <dbReference type="Proteomes" id="UP000530514"/>
    </source>
</evidence>
<sequence length="67" mass="7624">MGKYLVTSAFIDRFTRVLYKKGQVYETNDTKRIEELRTGGFLGEEVAPPTKAKEKPAKKETTKDANQ</sequence>
<protein>
    <submittedName>
        <fullName evidence="2">Uncharacterized protein</fullName>
    </submittedName>
</protein>
<keyword evidence="3" id="KW-1185">Reference proteome</keyword>
<dbReference type="OrthoDB" id="2943524at2"/>
<gene>
    <name evidence="2" type="ORF">H1164_13230</name>
</gene>
<dbReference type="RefSeq" id="WP_033100745.1">
    <property type="nucleotide sequence ID" value="NZ_JACEIP010000022.1"/>
</dbReference>
<accession>A0A7W1XC17</accession>
<proteinExistence type="predicted"/>
<name>A0A7W1XC17_9BACL</name>
<dbReference type="EMBL" id="JACEIP010000022">
    <property type="protein sequence ID" value="MBA4543851.1"/>
    <property type="molecule type" value="Genomic_DNA"/>
</dbReference>
<reference evidence="2 3" key="1">
    <citation type="submission" date="2020-07" db="EMBL/GenBank/DDBJ databases">
        <authorList>
            <person name="Feng H."/>
        </authorList>
    </citation>
    <scope>NUCLEOTIDE SEQUENCE [LARGE SCALE GENOMIC DNA]</scope>
    <source>
        <strain evidence="3">s-11</strain>
    </source>
</reference>
<comment type="caution">
    <text evidence="2">The sequence shown here is derived from an EMBL/GenBank/DDBJ whole genome shotgun (WGS) entry which is preliminary data.</text>
</comment>
<feature type="region of interest" description="Disordered" evidence="1">
    <location>
        <begin position="40"/>
        <end position="67"/>
    </location>
</feature>
<feature type="compositionally biased region" description="Basic and acidic residues" evidence="1">
    <location>
        <begin position="51"/>
        <end position="67"/>
    </location>
</feature>
<evidence type="ECO:0000313" key="2">
    <source>
        <dbReference type="EMBL" id="MBA4543851.1"/>
    </source>
</evidence>
<organism evidence="2 3">
    <name type="scientific">Thermoactinomyces daqus</name>
    <dbReference type="NCBI Taxonomy" id="1329516"/>
    <lineage>
        <taxon>Bacteria</taxon>
        <taxon>Bacillati</taxon>
        <taxon>Bacillota</taxon>
        <taxon>Bacilli</taxon>
        <taxon>Bacillales</taxon>
        <taxon>Thermoactinomycetaceae</taxon>
        <taxon>Thermoactinomyces</taxon>
    </lineage>
</organism>
<evidence type="ECO:0000256" key="1">
    <source>
        <dbReference type="SAM" id="MobiDB-lite"/>
    </source>
</evidence>